<sequence length="134" mass="13133">MVIERSNGFTFTNRFELYFVVPELLADLQLGLGLFDLCYFRENMTELSPDLRQLPCEQLLGKATAYPLPGIGSFPGNLGLGKPPGKLGLADGVFPGVAGAAGAVGCGAAGGGAAGGAAGADAGGAAGGAAGVCG</sequence>
<evidence type="ECO:0000313" key="2">
    <source>
        <dbReference type="Proteomes" id="UP000055024"/>
    </source>
</evidence>
<reference evidence="1 2" key="1">
    <citation type="submission" date="2015-01" db="EMBL/GenBank/DDBJ databases">
        <title>Evolution of Trichinella species and genotypes.</title>
        <authorList>
            <person name="Korhonen P.K."/>
            <person name="Edoardo P."/>
            <person name="Giuseppe L.R."/>
            <person name="Gasser R.B."/>
        </authorList>
    </citation>
    <scope>NUCLEOTIDE SEQUENCE [LARGE SCALE GENOMIC DNA]</scope>
    <source>
        <strain evidence="1">ISS1029</strain>
    </source>
</reference>
<accession>A0A0V1GZ51</accession>
<gene>
    <name evidence="1" type="ORF">T11_7356</name>
</gene>
<organism evidence="1 2">
    <name type="scientific">Trichinella zimbabwensis</name>
    <dbReference type="NCBI Taxonomy" id="268475"/>
    <lineage>
        <taxon>Eukaryota</taxon>
        <taxon>Metazoa</taxon>
        <taxon>Ecdysozoa</taxon>
        <taxon>Nematoda</taxon>
        <taxon>Enoplea</taxon>
        <taxon>Dorylaimia</taxon>
        <taxon>Trichinellida</taxon>
        <taxon>Trichinellidae</taxon>
        <taxon>Trichinella</taxon>
    </lineage>
</organism>
<proteinExistence type="predicted"/>
<evidence type="ECO:0000313" key="1">
    <source>
        <dbReference type="EMBL" id="KRZ03347.1"/>
    </source>
</evidence>
<dbReference type="EMBL" id="JYDP01000195">
    <property type="protein sequence ID" value="KRZ03347.1"/>
    <property type="molecule type" value="Genomic_DNA"/>
</dbReference>
<comment type="caution">
    <text evidence="1">The sequence shown here is derived from an EMBL/GenBank/DDBJ whole genome shotgun (WGS) entry which is preliminary data.</text>
</comment>
<dbReference type="Proteomes" id="UP000055024">
    <property type="component" value="Unassembled WGS sequence"/>
</dbReference>
<name>A0A0V1GZ51_9BILA</name>
<protein>
    <submittedName>
        <fullName evidence="1">Uncharacterized protein</fullName>
    </submittedName>
</protein>
<dbReference type="AlphaFoldDB" id="A0A0V1GZ51"/>
<keyword evidence="2" id="KW-1185">Reference proteome</keyword>